<dbReference type="GO" id="GO:0008270">
    <property type="term" value="F:zinc ion binding"/>
    <property type="evidence" value="ECO:0007669"/>
    <property type="project" value="UniProtKB-KW"/>
</dbReference>
<evidence type="ECO:0000256" key="6">
    <source>
        <dbReference type="SAM" id="MobiDB-lite"/>
    </source>
</evidence>
<evidence type="ECO:0000256" key="3">
    <source>
        <dbReference type="ARBA" id="ARBA00022771"/>
    </source>
</evidence>
<gene>
    <name evidence="7" type="ORF">GcM1_144006</name>
</gene>
<dbReference type="EMBL" id="MCBS01014475">
    <property type="protein sequence ID" value="RKF84124.1"/>
    <property type="molecule type" value="Genomic_DNA"/>
</dbReference>
<keyword evidence="2" id="KW-0479">Metal-binding</keyword>
<comment type="caution">
    <text evidence="7">The sequence shown here is derived from an EMBL/GenBank/DDBJ whole genome shotgun (WGS) entry which is preliminary data.</text>
</comment>
<dbReference type="PANTHER" id="PTHR46481:SF10">
    <property type="entry name" value="ZINC FINGER BED DOMAIN-CONTAINING PROTEIN 39"/>
    <property type="match status" value="1"/>
</dbReference>
<evidence type="ECO:0000256" key="4">
    <source>
        <dbReference type="ARBA" id="ARBA00022833"/>
    </source>
</evidence>
<dbReference type="Proteomes" id="UP000285326">
    <property type="component" value="Unassembled WGS sequence"/>
</dbReference>
<comment type="subcellular location">
    <subcellularLocation>
        <location evidence="1">Nucleus</location>
    </subcellularLocation>
</comment>
<reference evidence="7 8" key="1">
    <citation type="journal article" date="2018" name="BMC Genomics">
        <title>Comparative genome analyses reveal sequence features reflecting distinct modes of host-adaptation between dicot and monocot powdery mildew.</title>
        <authorList>
            <person name="Wu Y."/>
            <person name="Ma X."/>
            <person name="Pan Z."/>
            <person name="Kale S.D."/>
            <person name="Song Y."/>
            <person name="King H."/>
            <person name="Zhang Q."/>
            <person name="Presley C."/>
            <person name="Deng X."/>
            <person name="Wei C.I."/>
            <person name="Xiao S."/>
        </authorList>
    </citation>
    <scope>NUCLEOTIDE SEQUENCE [LARGE SCALE GENOMIC DNA]</scope>
    <source>
        <strain evidence="7">UMSG1</strain>
    </source>
</reference>
<evidence type="ECO:0000256" key="2">
    <source>
        <dbReference type="ARBA" id="ARBA00022723"/>
    </source>
</evidence>
<keyword evidence="4" id="KW-0862">Zinc</keyword>
<accession>A0A420JBF0</accession>
<proteinExistence type="predicted"/>
<feature type="region of interest" description="Disordered" evidence="6">
    <location>
        <begin position="1"/>
        <end position="28"/>
    </location>
</feature>
<evidence type="ECO:0000256" key="5">
    <source>
        <dbReference type="ARBA" id="ARBA00023242"/>
    </source>
</evidence>
<dbReference type="InterPro" id="IPR052035">
    <property type="entry name" value="ZnF_BED_domain_contain"/>
</dbReference>
<evidence type="ECO:0000256" key="1">
    <source>
        <dbReference type="ARBA" id="ARBA00004123"/>
    </source>
</evidence>
<dbReference type="PANTHER" id="PTHR46481">
    <property type="entry name" value="ZINC FINGER BED DOMAIN-CONTAINING PROTEIN 4"/>
    <property type="match status" value="1"/>
</dbReference>
<feature type="compositionally biased region" description="Polar residues" evidence="6">
    <location>
        <begin position="1"/>
        <end position="26"/>
    </location>
</feature>
<dbReference type="AlphaFoldDB" id="A0A420JBF0"/>
<protein>
    <submittedName>
        <fullName evidence="7">Uncharacterized protein</fullName>
    </submittedName>
</protein>
<keyword evidence="5" id="KW-0539">Nucleus</keyword>
<organism evidence="7 8">
    <name type="scientific">Golovinomyces cichoracearum</name>
    <dbReference type="NCBI Taxonomy" id="62708"/>
    <lineage>
        <taxon>Eukaryota</taxon>
        <taxon>Fungi</taxon>
        <taxon>Dikarya</taxon>
        <taxon>Ascomycota</taxon>
        <taxon>Pezizomycotina</taxon>
        <taxon>Leotiomycetes</taxon>
        <taxon>Erysiphales</taxon>
        <taxon>Erysiphaceae</taxon>
        <taxon>Golovinomyces</taxon>
    </lineage>
</organism>
<dbReference type="GO" id="GO:0005634">
    <property type="term" value="C:nucleus"/>
    <property type="evidence" value="ECO:0007669"/>
    <property type="project" value="UniProtKB-SubCell"/>
</dbReference>
<name>A0A420JBF0_9PEZI</name>
<evidence type="ECO:0000313" key="8">
    <source>
        <dbReference type="Proteomes" id="UP000285326"/>
    </source>
</evidence>
<evidence type="ECO:0000313" key="7">
    <source>
        <dbReference type="EMBL" id="RKF84124.1"/>
    </source>
</evidence>
<keyword evidence="3" id="KW-0863">Zinc-finger</keyword>
<sequence length="198" mass="23110">MDYYINSPTTSTFDESPNQSLDSQGSEPRKLQLKCTTCNKKFITKVEAFQSSNLVKHYRENHHSIAYSKETEKTKKIIDILPNRSTFFNSIKRARSSTLTDFTKEEAYNKIITFLIHNNLSFNILNSSFFKDLLCYYNPDSPSISRRGAKTLLNATFRRALTIFNNDLKRNLDTSGTFSLTFDLWTSRNRDTYLRFPY</sequence>